<dbReference type="EMBL" id="BNBE01000002">
    <property type="protein sequence ID" value="GHG12216.1"/>
    <property type="molecule type" value="Genomic_DNA"/>
</dbReference>
<dbReference type="AlphaFoldDB" id="A0A919BUA0"/>
<evidence type="ECO:0000313" key="1">
    <source>
        <dbReference type="EMBL" id="GHG12216.1"/>
    </source>
</evidence>
<name>A0A919BUA0_STRFL</name>
<dbReference type="RefSeq" id="WP_190043135.1">
    <property type="nucleotide sequence ID" value="NZ_BNBE01000002.1"/>
</dbReference>
<comment type="caution">
    <text evidence="1">The sequence shown here is derived from an EMBL/GenBank/DDBJ whole genome shotgun (WGS) entry which is preliminary data.</text>
</comment>
<gene>
    <name evidence="1" type="ORF">GCM10017667_52000</name>
</gene>
<organism evidence="1 2">
    <name type="scientific">Streptomyces filamentosus</name>
    <name type="common">Streptomyces roseosporus</name>
    <dbReference type="NCBI Taxonomy" id="67294"/>
    <lineage>
        <taxon>Bacteria</taxon>
        <taxon>Bacillati</taxon>
        <taxon>Actinomycetota</taxon>
        <taxon>Actinomycetes</taxon>
        <taxon>Kitasatosporales</taxon>
        <taxon>Streptomycetaceae</taxon>
        <taxon>Streptomyces</taxon>
    </lineage>
</organism>
<dbReference type="InterPro" id="IPR033469">
    <property type="entry name" value="CYTH-like_dom_sf"/>
</dbReference>
<sequence>MKREYEVRFLDIDAAEIRTRLSRVEAVQRFPWALRTCWIFDGEVLDPSLCLRLCGQGTHVSLALGPSCTSSGLQGSAALETSVSDRVAAVEILRKLGLRETRYQEHFREEWQRGEAAFSIEAWPDLPVLVAVAGPDEPSVRQASALIGFDFGDAQPESIEQIYLTATKRNVLVEPTLLFADTAHAPAT</sequence>
<protein>
    <recommendedName>
        <fullName evidence="3">CYTH domain-containing protein</fullName>
    </recommendedName>
</protein>
<dbReference type="Gene3D" id="2.40.320.10">
    <property type="entry name" value="Hypothetical Protein Pfu-838710-001"/>
    <property type="match status" value="1"/>
</dbReference>
<evidence type="ECO:0008006" key="3">
    <source>
        <dbReference type="Google" id="ProtNLM"/>
    </source>
</evidence>
<proteinExistence type="predicted"/>
<dbReference type="Proteomes" id="UP000632849">
    <property type="component" value="Unassembled WGS sequence"/>
</dbReference>
<evidence type="ECO:0000313" key="2">
    <source>
        <dbReference type="Proteomes" id="UP000632849"/>
    </source>
</evidence>
<reference evidence="1" key="2">
    <citation type="submission" date="2020-09" db="EMBL/GenBank/DDBJ databases">
        <authorList>
            <person name="Sun Q."/>
            <person name="Ohkuma M."/>
        </authorList>
    </citation>
    <scope>NUCLEOTIDE SEQUENCE</scope>
    <source>
        <strain evidence="1">JCM 4122</strain>
    </source>
</reference>
<dbReference type="SUPFAM" id="SSF55154">
    <property type="entry name" value="CYTH-like phosphatases"/>
    <property type="match status" value="1"/>
</dbReference>
<reference evidence="1" key="1">
    <citation type="journal article" date="2014" name="Int. J. Syst. Evol. Microbiol.">
        <title>Complete genome sequence of Corynebacterium casei LMG S-19264T (=DSM 44701T), isolated from a smear-ripened cheese.</title>
        <authorList>
            <consortium name="US DOE Joint Genome Institute (JGI-PGF)"/>
            <person name="Walter F."/>
            <person name="Albersmeier A."/>
            <person name="Kalinowski J."/>
            <person name="Ruckert C."/>
        </authorList>
    </citation>
    <scope>NUCLEOTIDE SEQUENCE</scope>
    <source>
        <strain evidence="1">JCM 4122</strain>
    </source>
</reference>
<keyword evidence="2" id="KW-1185">Reference proteome</keyword>
<accession>A0A919BUA0</accession>